<protein>
    <submittedName>
        <fullName evidence="1">Uncharacterized protein</fullName>
    </submittedName>
</protein>
<dbReference type="Proteomes" id="UP000013750">
    <property type="component" value="Unassembled WGS sequence"/>
</dbReference>
<evidence type="ECO:0000313" key="3">
    <source>
        <dbReference type="Proteomes" id="UP000013750"/>
    </source>
</evidence>
<accession>R2XUC3</accession>
<dbReference type="Proteomes" id="UP000014160">
    <property type="component" value="Unassembled WGS sequence"/>
</dbReference>
<name>R2XUC3_9ENTE</name>
<dbReference type="EMBL" id="ASWH01000001">
    <property type="protein sequence ID" value="EOW81153.1"/>
    <property type="molecule type" value="Genomic_DNA"/>
</dbReference>
<dbReference type="EMBL" id="AJDQ01000012">
    <property type="protein sequence ID" value="EOI53572.1"/>
    <property type="molecule type" value="Genomic_DNA"/>
</dbReference>
<keyword evidence="4" id="KW-1185">Reference proteome</keyword>
<reference evidence="2 4" key="2">
    <citation type="submission" date="2013-03" db="EMBL/GenBank/DDBJ databases">
        <title>The Genome Sequence of Enterococcus gilvus ATCC BAA-350 (PacBio/Illumina hybrid assembly).</title>
        <authorList>
            <consortium name="The Broad Institute Genomics Platform"/>
            <consortium name="The Broad Institute Genome Sequencing Center for Infectious Disease"/>
            <person name="Earl A."/>
            <person name="Russ C."/>
            <person name="Gilmore M."/>
            <person name="Surin D."/>
            <person name="Walker B."/>
            <person name="Young S."/>
            <person name="Zeng Q."/>
            <person name="Gargeya S."/>
            <person name="Fitzgerald M."/>
            <person name="Haas B."/>
            <person name="Abouelleil A."/>
            <person name="Allen A.W."/>
            <person name="Alvarado L."/>
            <person name="Arachchi H.M."/>
            <person name="Berlin A.M."/>
            <person name="Chapman S.B."/>
            <person name="Gainer-Dewar J."/>
            <person name="Goldberg J."/>
            <person name="Griggs A."/>
            <person name="Gujja S."/>
            <person name="Hansen M."/>
            <person name="Howarth C."/>
            <person name="Imamovic A."/>
            <person name="Ireland A."/>
            <person name="Larimer J."/>
            <person name="McCowan C."/>
            <person name="Murphy C."/>
            <person name="Pearson M."/>
            <person name="Poon T.W."/>
            <person name="Priest M."/>
            <person name="Roberts A."/>
            <person name="Saif S."/>
            <person name="Shea T."/>
            <person name="Sisk P."/>
            <person name="Sykes S."/>
            <person name="Wortman J."/>
            <person name="Nusbaum C."/>
            <person name="Birren B."/>
        </authorList>
    </citation>
    <scope>NUCLEOTIDE SEQUENCE [LARGE SCALE GENOMIC DNA]</scope>
    <source>
        <strain evidence="2 4">ATCC BAA-350</strain>
    </source>
</reference>
<reference evidence="1 3" key="1">
    <citation type="submission" date="2013-02" db="EMBL/GenBank/DDBJ databases">
        <title>The Genome Sequence of Enterococcus gilvus ATCC BAA-350.</title>
        <authorList>
            <consortium name="The Broad Institute Genome Sequencing Platform"/>
            <consortium name="The Broad Institute Genome Sequencing Center for Infectious Disease"/>
            <person name="Earl A.M."/>
            <person name="Gilmore M.S."/>
            <person name="Lebreton F."/>
            <person name="Walker B."/>
            <person name="Young S.K."/>
            <person name="Zeng Q."/>
            <person name="Gargeya S."/>
            <person name="Fitzgerald M."/>
            <person name="Haas B."/>
            <person name="Abouelleil A."/>
            <person name="Alvarado L."/>
            <person name="Arachchi H.M."/>
            <person name="Berlin A.M."/>
            <person name="Chapman S.B."/>
            <person name="Dewar J."/>
            <person name="Goldberg J."/>
            <person name="Griggs A."/>
            <person name="Gujja S."/>
            <person name="Hansen M."/>
            <person name="Howarth C."/>
            <person name="Imamovic A."/>
            <person name="Larimer J."/>
            <person name="McCowan C."/>
            <person name="Murphy C."/>
            <person name="Neiman D."/>
            <person name="Pearson M."/>
            <person name="Priest M."/>
            <person name="Roberts A."/>
            <person name="Saif S."/>
            <person name="Shea T."/>
            <person name="Sisk P."/>
            <person name="Sykes S."/>
            <person name="Wortman J."/>
            <person name="Nusbaum C."/>
            <person name="Birren B."/>
        </authorList>
    </citation>
    <scope>NUCLEOTIDE SEQUENCE [LARGE SCALE GENOMIC DNA]</scope>
    <source>
        <strain evidence="1 3">ATCC BAA-350</strain>
    </source>
</reference>
<sequence length="93" mass="10717">MGRVLFGEKLFKGRDEEIDLIIGLRLKDDLDERETLQVFDDMLQVQIIGDRHEADTNFFICDERRKIAATDSSKAFWLRSRGRSPAKQAVCGD</sequence>
<evidence type="ECO:0000313" key="4">
    <source>
        <dbReference type="Proteomes" id="UP000014160"/>
    </source>
</evidence>
<gene>
    <name evidence="2" type="ORF">I592_00438</name>
    <name evidence="1" type="ORF">UKC_03524</name>
</gene>
<proteinExistence type="predicted"/>
<organism evidence="1 3">
    <name type="scientific">Enterococcus gilvus ATCC BAA-350</name>
    <dbReference type="NCBI Taxonomy" id="1158614"/>
    <lineage>
        <taxon>Bacteria</taxon>
        <taxon>Bacillati</taxon>
        <taxon>Bacillota</taxon>
        <taxon>Bacilli</taxon>
        <taxon>Lactobacillales</taxon>
        <taxon>Enterococcaceae</taxon>
        <taxon>Enterococcus</taxon>
    </lineage>
</organism>
<dbReference type="AlphaFoldDB" id="R2XUC3"/>
<comment type="caution">
    <text evidence="1">The sequence shown here is derived from an EMBL/GenBank/DDBJ whole genome shotgun (WGS) entry which is preliminary data.</text>
</comment>
<evidence type="ECO:0000313" key="1">
    <source>
        <dbReference type="EMBL" id="EOI53572.1"/>
    </source>
</evidence>
<dbReference type="HOGENOM" id="CLU_2395172_0_0_9"/>
<evidence type="ECO:0000313" key="2">
    <source>
        <dbReference type="EMBL" id="EOW81153.1"/>
    </source>
</evidence>